<dbReference type="AlphaFoldDB" id="A0A8R2NUI1"/>
<accession>A0A8R2NUI1</accession>
<dbReference type="Proteomes" id="UP000007819">
    <property type="component" value="Unassembled WGS sequence"/>
</dbReference>
<evidence type="ECO:0000313" key="2">
    <source>
        <dbReference type="Proteomes" id="UP000007819"/>
    </source>
</evidence>
<dbReference type="RefSeq" id="XP_029348399.1">
    <property type="nucleotide sequence ID" value="XM_029492539.1"/>
</dbReference>
<protein>
    <submittedName>
        <fullName evidence="1">Uncharacterized protein</fullName>
    </submittedName>
</protein>
<dbReference type="KEGG" id="api:100574322"/>
<reference evidence="1" key="2">
    <citation type="submission" date="2022-06" db="UniProtKB">
        <authorList>
            <consortium name="EnsemblMetazoa"/>
        </authorList>
    </citation>
    <scope>IDENTIFICATION</scope>
</reference>
<dbReference type="OrthoDB" id="6618463at2759"/>
<reference evidence="2" key="1">
    <citation type="submission" date="2010-06" db="EMBL/GenBank/DDBJ databases">
        <authorList>
            <person name="Jiang H."/>
            <person name="Abraham K."/>
            <person name="Ali S."/>
            <person name="Alsbrooks S.L."/>
            <person name="Anim B.N."/>
            <person name="Anosike U.S."/>
            <person name="Attaway T."/>
            <person name="Bandaranaike D.P."/>
            <person name="Battles P.K."/>
            <person name="Bell S.N."/>
            <person name="Bell A.V."/>
            <person name="Beltran B."/>
            <person name="Bickham C."/>
            <person name="Bustamante Y."/>
            <person name="Caleb T."/>
            <person name="Canada A."/>
            <person name="Cardenas V."/>
            <person name="Carter K."/>
            <person name="Chacko J."/>
            <person name="Chandrabose M.N."/>
            <person name="Chavez D."/>
            <person name="Chavez A."/>
            <person name="Chen L."/>
            <person name="Chu H.-S."/>
            <person name="Claassen K.J."/>
            <person name="Cockrell R."/>
            <person name="Collins M."/>
            <person name="Cooper J.A."/>
            <person name="Cree A."/>
            <person name="Curry S.M."/>
            <person name="Da Y."/>
            <person name="Dao M.D."/>
            <person name="Das B."/>
            <person name="Davila M.-L."/>
            <person name="Davy-Carroll L."/>
            <person name="Denson S."/>
            <person name="Dinh H."/>
            <person name="Ebong V.E."/>
            <person name="Edwards J.R."/>
            <person name="Egan A."/>
            <person name="El-Daye J."/>
            <person name="Escobedo L."/>
            <person name="Fernandez S."/>
            <person name="Fernando P.R."/>
            <person name="Flagg N."/>
            <person name="Forbes L.D."/>
            <person name="Fowler R.G."/>
            <person name="Fu Q."/>
            <person name="Gabisi R.A."/>
            <person name="Ganer J."/>
            <person name="Garbino Pronczuk A."/>
            <person name="Garcia R.M."/>
            <person name="Garner T."/>
            <person name="Garrett T.E."/>
            <person name="Gonzalez D.A."/>
            <person name="Hamid H."/>
            <person name="Hawkins E.S."/>
            <person name="Hirani K."/>
            <person name="Hogues M.E."/>
            <person name="Hollins B."/>
            <person name="Hsiao C.-H."/>
            <person name="Jabil R."/>
            <person name="James M.L."/>
            <person name="Jhangiani S.N."/>
            <person name="Johnson B."/>
            <person name="Johnson Q."/>
            <person name="Joshi V."/>
            <person name="Kalu J.B."/>
            <person name="Kam C."/>
            <person name="Kashfia A."/>
            <person name="Keebler J."/>
            <person name="Kisamo H."/>
            <person name="Kovar C.L."/>
            <person name="Lago L.A."/>
            <person name="Lai C.-Y."/>
            <person name="Laidlaw J."/>
            <person name="Lara F."/>
            <person name="Le T.-K."/>
            <person name="Lee S.L."/>
            <person name="Legall F.H."/>
            <person name="Lemon S.J."/>
            <person name="Lewis L.R."/>
            <person name="Li B."/>
            <person name="Liu Y."/>
            <person name="Liu Y.-S."/>
            <person name="Lopez J."/>
            <person name="Lozado R.J."/>
            <person name="Lu J."/>
            <person name="Madu R.C."/>
            <person name="Maheshwari M."/>
            <person name="Maheshwari R."/>
            <person name="Malloy K."/>
            <person name="Martinez E."/>
            <person name="Mathew T."/>
            <person name="Mercado I.C."/>
            <person name="Mercado C."/>
            <person name="Meyer B."/>
            <person name="Montgomery K."/>
            <person name="Morgan M.B."/>
            <person name="Munidasa M."/>
            <person name="Nazareth L.V."/>
            <person name="Nelson J."/>
            <person name="Ng B.M."/>
            <person name="Nguyen N.B."/>
            <person name="Nguyen P.Q."/>
            <person name="Nguyen T."/>
            <person name="Obregon M."/>
            <person name="Okwuonu G.O."/>
            <person name="Onwere C.G."/>
            <person name="Orozco G."/>
            <person name="Parra A."/>
            <person name="Patel S."/>
            <person name="Patil S."/>
            <person name="Perez A."/>
            <person name="Perez Y."/>
            <person name="Pham C."/>
            <person name="Primus E.L."/>
            <person name="Pu L.-L."/>
            <person name="Puazo M."/>
            <person name="Qin X."/>
            <person name="Quiroz J.B."/>
            <person name="Reese J."/>
            <person name="Richards S."/>
            <person name="Rives C.M."/>
            <person name="Robberts R."/>
            <person name="Ruiz S.J."/>
            <person name="Ruiz M.J."/>
            <person name="Santibanez J."/>
            <person name="Schneider B.W."/>
            <person name="Sisson I."/>
            <person name="Smith M."/>
            <person name="Sodergren E."/>
            <person name="Song X.-Z."/>
            <person name="Song B.B."/>
            <person name="Summersgill H."/>
            <person name="Thelus R."/>
            <person name="Thornton R.D."/>
            <person name="Trejos Z.Y."/>
            <person name="Usmani K."/>
            <person name="Vattathil S."/>
            <person name="Villasana D."/>
            <person name="Walker D.L."/>
            <person name="Wang S."/>
            <person name="Wang K."/>
            <person name="White C.S."/>
            <person name="Williams A.C."/>
            <person name="Williamson J."/>
            <person name="Wilson K."/>
            <person name="Woghiren I.O."/>
            <person name="Woodworth J.R."/>
            <person name="Worley K.C."/>
            <person name="Wright R.A."/>
            <person name="Wu W."/>
            <person name="Young L."/>
            <person name="Zhang L."/>
            <person name="Zhang J."/>
            <person name="Zhu Y."/>
            <person name="Muzny D.M."/>
            <person name="Weinstock G."/>
            <person name="Gibbs R.A."/>
        </authorList>
    </citation>
    <scope>NUCLEOTIDE SEQUENCE [LARGE SCALE GENOMIC DNA]</scope>
    <source>
        <strain evidence="2">LSR1</strain>
    </source>
</reference>
<keyword evidence="2" id="KW-1185">Reference proteome</keyword>
<name>A0A8R2NUI1_ACYPI</name>
<organism evidence="1 2">
    <name type="scientific">Acyrthosiphon pisum</name>
    <name type="common">Pea aphid</name>
    <dbReference type="NCBI Taxonomy" id="7029"/>
    <lineage>
        <taxon>Eukaryota</taxon>
        <taxon>Metazoa</taxon>
        <taxon>Ecdysozoa</taxon>
        <taxon>Arthropoda</taxon>
        <taxon>Hexapoda</taxon>
        <taxon>Insecta</taxon>
        <taxon>Pterygota</taxon>
        <taxon>Neoptera</taxon>
        <taxon>Paraneoptera</taxon>
        <taxon>Hemiptera</taxon>
        <taxon>Sternorrhyncha</taxon>
        <taxon>Aphidomorpha</taxon>
        <taxon>Aphidoidea</taxon>
        <taxon>Aphididae</taxon>
        <taxon>Macrosiphini</taxon>
        <taxon>Acyrthosiphon</taxon>
    </lineage>
</organism>
<sequence>MVQDAVEYLAGWVAKTFKLKFPELCSTTTEQHLNESSHGHDYGILPWINHLFYGGLIVPSEEFKNNILRIERLFNKITKHKIPEGQGVVKKLTKKIFNRMEMPEKYYPVVQKYVKQRILIRMKYLNHHSNLLNKKRKAKANLQRLQKLRRLMSYDIIFKELSCNF</sequence>
<evidence type="ECO:0000313" key="1">
    <source>
        <dbReference type="EnsemblMetazoa" id="XP_029348399.1"/>
    </source>
</evidence>
<proteinExistence type="predicted"/>
<dbReference type="EnsemblMetazoa" id="XM_029492539.1">
    <property type="protein sequence ID" value="XP_029348399.1"/>
    <property type="gene ID" value="LOC100574322"/>
</dbReference>
<dbReference type="GeneID" id="100574322"/>